<keyword evidence="1" id="KW-0732">Signal</keyword>
<evidence type="ECO:0000313" key="2">
    <source>
        <dbReference type="EMBL" id="KAF2887008.1"/>
    </source>
</evidence>
<dbReference type="Proteomes" id="UP000801492">
    <property type="component" value="Unassembled WGS sequence"/>
</dbReference>
<name>A0A8K0G652_IGNLU</name>
<keyword evidence="3" id="KW-1185">Reference proteome</keyword>
<dbReference type="GO" id="GO:0031012">
    <property type="term" value="C:extracellular matrix"/>
    <property type="evidence" value="ECO:0007669"/>
    <property type="project" value="TreeGrafter"/>
</dbReference>
<dbReference type="GO" id="GO:0005615">
    <property type="term" value="C:extracellular space"/>
    <property type="evidence" value="ECO:0007669"/>
    <property type="project" value="TreeGrafter"/>
</dbReference>
<reference evidence="2" key="1">
    <citation type="submission" date="2019-08" db="EMBL/GenBank/DDBJ databases">
        <title>The genome of the North American firefly Photinus pyralis.</title>
        <authorList>
            <consortium name="Photinus pyralis genome working group"/>
            <person name="Fallon T.R."/>
            <person name="Sander Lower S.E."/>
            <person name="Weng J.-K."/>
        </authorList>
    </citation>
    <scope>NUCLEOTIDE SEQUENCE</scope>
    <source>
        <strain evidence="2">TRF0915ILg1</strain>
        <tissue evidence="2">Whole body</tissue>
    </source>
</reference>
<gene>
    <name evidence="2" type="ORF">ILUMI_19165</name>
</gene>
<dbReference type="AlphaFoldDB" id="A0A8K0G652"/>
<dbReference type="InterPro" id="IPR032675">
    <property type="entry name" value="LRR_dom_sf"/>
</dbReference>
<dbReference type="PANTHER" id="PTHR24373">
    <property type="entry name" value="SLIT RELATED LEUCINE-RICH REPEAT NEURONAL PROTEIN"/>
    <property type="match status" value="1"/>
</dbReference>
<dbReference type="EMBL" id="VTPC01085582">
    <property type="protein sequence ID" value="KAF2887008.1"/>
    <property type="molecule type" value="Genomic_DNA"/>
</dbReference>
<evidence type="ECO:0000256" key="1">
    <source>
        <dbReference type="ARBA" id="ARBA00022729"/>
    </source>
</evidence>
<dbReference type="Gene3D" id="3.80.10.10">
    <property type="entry name" value="Ribonuclease Inhibitor"/>
    <property type="match status" value="2"/>
</dbReference>
<dbReference type="InterPro" id="IPR026906">
    <property type="entry name" value="LRR_5"/>
</dbReference>
<dbReference type="OrthoDB" id="676979at2759"/>
<protein>
    <submittedName>
        <fullName evidence="2">Uncharacterized protein</fullName>
    </submittedName>
</protein>
<comment type="caution">
    <text evidence="2">The sequence shown here is derived from an EMBL/GenBank/DDBJ whole genome shotgun (WGS) entry which is preliminary data.</text>
</comment>
<sequence length="217" mass="24716">MTTLKQIQIQILQTLIRDKSLPELIEVVKLGQSELSHFSIESMMFLPELKEIEIFDSTITKLSYEEYNDSLLNTTNSDKTDGSNKLVKIEKYTFAQCTVEQLMLFSNAIILIEPFAFRDLNISLLSLRDNLLTIIEKNTFSESSIRELDLGGNKIEVIEPYAFSGVKDLFKLSLDSNKIAKIDRNVFPFSTLKVLDVSNTNISLSDADYEQLLSLEK</sequence>
<accession>A0A8K0G652</accession>
<feature type="non-terminal residue" evidence="2">
    <location>
        <position position="1"/>
    </location>
</feature>
<dbReference type="InterPro" id="IPR050328">
    <property type="entry name" value="Dev_Immune_Receptor"/>
</dbReference>
<dbReference type="InterPro" id="IPR001611">
    <property type="entry name" value="Leu-rich_rpt"/>
</dbReference>
<dbReference type="SUPFAM" id="SSF52058">
    <property type="entry name" value="L domain-like"/>
    <property type="match status" value="1"/>
</dbReference>
<dbReference type="Pfam" id="PF13306">
    <property type="entry name" value="LRR_5"/>
    <property type="match status" value="1"/>
</dbReference>
<organism evidence="2 3">
    <name type="scientific">Ignelater luminosus</name>
    <name type="common">Cucubano</name>
    <name type="synonym">Pyrophorus luminosus</name>
    <dbReference type="NCBI Taxonomy" id="2038154"/>
    <lineage>
        <taxon>Eukaryota</taxon>
        <taxon>Metazoa</taxon>
        <taxon>Ecdysozoa</taxon>
        <taxon>Arthropoda</taxon>
        <taxon>Hexapoda</taxon>
        <taxon>Insecta</taxon>
        <taxon>Pterygota</taxon>
        <taxon>Neoptera</taxon>
        <taxon>Endopterygota</taxon>
        <taxon>Coleoptera</taxon>
        <taxon>Polyphaga</taxon>
        <taxon>Elateriformia</taxon>
        <taxon>Elateroidea</taxon>
        <taxon>Elateridae</taxon>
        <taxon>Agrypninae</taxon>
        <taxon>Pyrophorini</taxon>
        <taxon>Ignelater</taxon>
    </lineage>
</organism>
<evidence type="ECO:0000313" key="3">
    <source>
        <dbReference type="Proteomes" id="UP000801492"/>
    </source>
</evidence>
<dbReference type="PANTHER" id="PTHR24373:SF370">
    <property type="entry name" value="FISH-LIPS, ISOFORM E"/>
    <property type="match status" value="1"/>
</dbReference>
<proteinExistence type="predicted"/>
<dbReference type="PROSITE" id="PS51450">
    <property type="entry name" value="LRR"/>
    <property type="match status" value="1"/>
</dbReference>